<protein>
    <submittedName>
        <fullName evidence="2">Uncharacterized protein</fullName>
    </submittedName>
</protein>
<feature type="compositionally biased region" description="Basic and acidic residues" evidence="1">
    <location>
        <begin position="34"/>
        <end position="43"/>
    </location>
</feature>
<feature type="compositionally biased region" description="Basic and acidic residues" evidence="1">
    <location>
        <begin position="1"/>
        <end position="17"/>
    </location>
</feature>
<keyword evidence="3" id="KW-1185">Reference proteome</keyword>
<comment type="caution">
    <text evidence="2">The sequence shown here is derived from an EMBL/GenBank/DDBJ whole genome shotgun (WGS) entry which is preliminary data.</text>
</comment>
<feature type="region of interest" description="Disordered" evidence="1">
    <location>
        <begin position="1"/>
        <end position="45"/>
    </location>
</feature>
<dbReference type="Proteomes" id="UP000887013">
    <property type="component" value="Unassembled WGS sequence"/>
</dbReference>
<reference evidence="2" key="1">
    <citation type="submission" date="2020-08" db="EMBL/GenBank/DDBJ databases">
        <title>Multicomponent nature underlies the extraordinary mechanical properties of spider dragline silk.</title>
        <authorList>
            <person name="Kono N."/>
            <person name="Nakamura H."/>
            <person name="Mori M."/>
            <person name="Yoshida Y."/>
            <person name="Ohtoshi R."/>
            <person name="Malay A.D."/>
            <person name="Moran D.A.P."/>
            <person name="Tomita M."/>
            <person name="Numata K."/>
            <person name="Arakawa K."/>
        </authorList>
    </citation>
    <scope>NUCLEOTIDE SEQUENCE</scope>
</reference>
<sequence length="165" mass="18302">MKEKRLAGNKLGRREPSHTNSSHKSCQNVWPNVGKERNPEKGENVPNDWSRAMLLSSHPTHSPLFLGSLSIIVVCHGSRAPAQRTSVAMPQHVLRQTMHVEHVATHGGSRPHHCLQADGTGFGRLENGRRPVVGVHRIQQRLTQRYPPIEGLGPVIPPSKQEQVV</sequence>
<organism evidence="2 3">
    <name type="scientific">Nephila pilipes</name>
    <name type="common">Giant wood spider</name>
    <name type="synonym">Nephila maculata</name>
    <dbReference type="NCBI Taxonomy" id="299642"/>
    <lineage>
        <taxon>Eukaryota</taxon>
        <taxon>Metazoa</taxon>
        <taxon>Ecdysozoa</taxon>
        <taxon>Arthropoda</taxon>
        <taxon>Chelicerata</taxon>
        <taxon>Arachnida</taxon>
        <taxon>Araneae</taxon>
        <taxon>Araneomorphae</taxon>
        <taxon>Entelegynae</taxon>
        <taxon>Araneoidea</taxon>
        <taxon>Nephilidae</taxon>
        <taxon>Nephila</taxon>
    </lineage>
</organism>
<evidence type="ECO:0000313" key="2">
    <source>
        <dbReference type="EMBL" id="GFU17941.1"/>
    </source>
</evidence>
<dbReference type="AlphaFoldDB" id="A0A8X6QCM7"/>
<gene>
    <name evidence="2" type="ORF">NPIL_516501</name>
</gene>
<name>A0A8X6QCM7_NEPPI</name>
<dbReference type="EMBL" id="BMAW01030753">
    <property type="protein sequence ID" value="GFU17941.1"/>
    <property type="molecule type" value="Genomic_DNA"/>
</dbReference>
<evidence type="ECO:0000313" key="3">
    <source>
        <dbReference type="Proteomes" id="UP000887013"/>
    </source>
</evidence>
<evidence type="ECO:0000256" key="1">
    <source>
        <dbReference type="SAM" id="MobiDB-lite"/>
    </source>
</evidence>
<proteinExistence type="predicted"/>
<feature type="compositionally biased region" description="Polar residues" evidence="1">
    <location>
        <begin position="18"/>
        <end position="30"/>
    </location>
</feature>
<accession>A0A8X6QCM7</accession>